<keyword evidence="2" id="KW-0175">Coiled coil</keyword>
<feature type="compositionally biased region" description="Acidic residues" evidence="3">
    <location>
        <begin position="182"/>
        <end position="192"/>
    </location>
</feature>
<evidence type="ECO:0000313" key="5">
    <source>
        <dbReference type="EMBL" id="CAD9670114.1"/>
    </source>
</evidence>
<dbReference type="InterPro" id="IPR013083">
    <property type="entry name" value="Znf_RING/FYVE/PHD"/>
</dbReference>
<dbReference type="InterPro" id="IPR001841">
    <property type="entry name" value="Znf_RING"/>
</dbReference>
<dbReference type="EMBL" id="HBHK01005202">
    <property type="protein sequence ID" value="CAD9670114.1"/>
    <property type="molecule type" value="Transcribed_RNA"/>
</dbReference>
<evidence type="ECO:0000256" key="3">
    <source>
        <dbReference type="SAM" id="MobiDB-lite"/>
    </source>
</evidence>
<proteinExistence type="predicted"/>
<keyword evidence="1" id="KW-0479">Metal-binding</keyword>
<feature type="compositionally biased region" description="Polar residues" evidence="3">
    <location>
        <begin position="263"/>
        <end position="274"/>
    </location>
</feature>
<feature type="compositionally biased region" description="Basic and acidic residues" evidence="3">
    <location>
        <begin position="231"/>
        <end position="244"/>
    </location>
</feature>
<keyword evidence="1" id="KW-0863">Zinc-finger</keyword>
<evidence type="ECO:0000259" key="4">
    <source>
        <dbReference type="PROSITE" id="PS50089"/>
    </source>
</evidence>
<accession>A0A7S2W6L7</accession>
<feature type="domain" description="RING-type" evidence="4">
    <location>
        <begin position="471"/>
        <end position="506"/>
    </location>
</feature>
<dbReference type="PROSITE" id="PS50089">
    <property type="entry name" value="ZF_RING_2"/>
    <property type="match status" value="1"/>
</dbReference>
<keyword evidence="1" id="KW-0862">Zinc</keyword>
<feature type="compositionally biased region" description="Pro residues" evidence="3">
    <location>
        <begin position="203"/>
        <end position="212"/>
    </location>
</feature>
<reference evidence="5" key="1">
    <citation type="submission" date="2021-01" db="EMBL/GenBank/DDBJ databases">
        <authorList>
            <person name="Corre E."/>
            <person name="Pelletier E."/>
            <person name="Niang G."/>
            <person name="Scheremetjew M."/>
            <person name="Finn R."/>
            <person name="Kale V."/>
            <person name="Holt S."/>
            <person name="Cochrane G."/>
            <person name="Meng A."/>
            <person name="Brown T."/>
            <person name="Cohen L."/>
        </authorList>
    </citation>
    <scope>NUCLEOTIDE SEQUENCE</scope>
    <source>
        <strain evidence="5">NY070348D</strain>
    </source>
</reference>
<dbReference type="Gene3D" id="3.30.40.10">
    <property type="entry name" value="Zinc/RING finger domain, C3HC4 (zinc finger)"/>
    <property type="match status" value="1"/>
</dbReference>
<evidence type="ECO:0000256" key="2">
    <source>
        <dbReference type="SAM" id="Coils"/>
    </source>
</evidence>
<protein>
    <recommendedName>
        <fullName evidence="4">RING-type domain-containing protein</fullName>
    </recommendedName>
</protein>
<feature type="coiled-coil region" evidence="2">
    <location>
        <begin position="370"/>
        <end position="414"/>
    </location>
</feature>
<dbReference type="Pfam" id="PF13920">
    <property type="entry name" value="zf-C3HC4_3"/>
    <property type="match status" value="1"/>
</dbReference>
<organism evidence="5">
    <name type="scientific">Mucochytrium quahogii</name>
    <dbReference type="NCBI Taxonomy" id="96639"/>
    <lineage>
        <taxon>Eukaryota</taxon>
        <taxon>Sar</taxon>
        <taxon>Stramenopiles</taxon>
        <taxon>Bigyra</taxon>
        <taxon>Labyrinthulomycetes</taxon>
        <taxon>Thraustochytrida</taxon>
        <taxon>Thraustochytriidae</taxon>
        <taxon>Mucochytrium</taxon>
    </lineage>
</organism>
<sequence>METHHGVKRRGGAFSKDLGGQPVKRLHIYGPPLSRFSSGNGPANGMRQAVQFSKDFKGNNVKVECVEPVKIRYPQVARATVQLKLPFPDFSYRFPIVRRVNLASYSYDLEQCVLSGRNPCQNSHVEVQPLIPPLSHAYELEHCEVSRGFRRQGNHVQVHAVKPPPNYSYELEQESVLQEHQDNDDDPMEIEEDNGKRSRVEPSAPPLPPSKPPSLAENTEGSSTEILVGGERNDSKPQEEKKENVIVISDSESEGDNDDAKPEQSTPSMGSASGPNKREPEANVFPQEIERLQSTIERLEGEKDEGYNLLQKKLVSLEKENFSKQTEAERLRLHIEDLHVRLLKSEEMHTATKREAQNIVNIVMKEQGRHKELAVRAATMQNQLVGAENEAYRLQSLLQDENKKRNELERQSENIRYFVREASRQCDDWGREVCTILDRFDSGINSIEKKRGKIMQMFKRKQLSVLRRQNCIICVSKPISVCYVPCGHRSVCPDCDSRIESCPVCRGHIRERVRTYDAGI</sequence>
<evidence type="ECO:0000256" key="1">
    <source>
        <dbReference type="PROSITE-ProRule" id="PRU00175"/>
    </source>
</evidence>
<name>A0A7S2W6L7_9STRA</name>
<dbReference type="GO" id="GO:0008270">
    <property type="term" value="F:zinc ion binding"/>
    <property type="evidence" value="ECO:0007669"/>
    <property type="project" value="UniProtKB-KW"/>
</dbReference>
<dbReference type="AlphaFoldDB" id="A0A7S2W6L7"/>
<feature type="region of interest" description="Disordered" evidence="3">
    <location>
        <begin position="176"/>
        <end position="286"/>
    </location>
</feature>
<gene>
    <name evidence="5" type="ORF">QSP1433_LOCUS3053</name>
</gene>